<feature type="compositionally biased region" description="Low complexity" evidence="18">
    <location>
        <begin position="90"/>
        <end position="105"/>
    </location>
</feature>
<name>J4G0X3_9APHY</name>
<evidence type="ECO:0000256" key="14">
    <source>
        <dbReference type="ARBA" id="ARBA00023136"/>
    </source>
</evidence>
<proteinExistence type="inferred from homology"/>
<keyword evidence="10" id="KW-0460">Magnesium</keyword>
<dbReference type="Pfam" id="PF00690">
    <property type="entry name" value="Cation_ATPase_N"/>
    <property type="match status" value="1"/>
</dbReference>
<dbReference type="GO" id="GO:0005886">
    <property type="term" value="C:plasma membrane"/>
    <property type="evidence" value="ECO:0007669"/>
    <property type="project" value="TreeGrafter"/>
</dbReference>
<evidence type="ECO:0000256" key="13">
    <source>
        <dbReference type="ARBA" id="ARBA00023065"/>
    </source>
</evidence>
<feature type="compositionally biased region" description="Basic and acidic residues" evidence="18">
    <location>
        <begin position="249"/>
        <end position="262"/>
    </location>
</feature>
<dbReference type="InterPro" id="IPR004014">
    <property type="entry name" value="ATPase_P-typ_cation-transptr_N"/>
</dbReference>
<sequence>MSLPQIPSIVTTDLSSSLDLPDDHLHPSSSQSPHSPSVLHPFAPHTRLSANPDLLSPTPIPRPPARSSLDVPYSPALSPSIGLRSPSPSPSCAGSIGGSSSHSHVPPSPTLSAHSQHSVHFASTLALRDNKPEQRDGITSLHLLKPYPHTHRRKGSVSSSISVEGSTDGTEPDSHITQYGMATLGAPSQTPPDWRLLSPPSASPTHPHFDTASFSGVSASEFSGTTVRSRSGSVHSRAKLIDDPTLPRTSRDGDAGDARRGSPDGTNGTSTAVGTPPSDADQPRPALDLSADDAIDAGPFAFKPYRLAGLVDPKSLDTLEAMGGVRALLRGLGTDAKHGLSAHALAHDQLYAHERDHDRGKGDEGGESRPDTPVSKARDSRPGAGGLQGAGEGASQRHDRPQPDPGGGMSVAAVPGIVVTGPGDGESGASKADLHDLEPPDEDEMPRAMAFEEDGTSEAYAASLEERQRVYGVNVLPTRKTKSLLQLMWLALKDKVLILLSIAAVVSLALGFFQDFGTPRPPGEPPVDWVEGVAIIVAILIVVLVGSINDWQKERQFQTLNEKKEERGVKVIRAGVERVVDVHEVVVGDVAMLEPGEIIPCDGVFLGGHNVRCDESGATGESDAIRKIDYDEALQLSEAHGKDTHGGAHGHSHADCFVISGSKVLEGYGSYVVIAVGPRSFNGRIMMALRGDTENTPLQLKLNVLAELIAKVGSIAGLLLFTALMIRFFVQLGTNEPVRTANQKGIAFVQILIISVTLIVVAVPEGLPLAVTLALAFATKRMTKEKLLVRVLGSCETMANASVVCTDKTGTLTQNSMTVVAGAIGIHCKFVRLFEDNKARSNAHGEDIDSSKDTNAGTSAMSDPHRPNPNRRHTEDFAIDQRELNDVLTPQLCSLFNAAIAINSTAFEDTDPETGALAFVGSKTETALLKFAKENAWADYKRTREAADIVQMVPFSSARKAMGVVVKMPEGHWRLHLKGASELLTKRCTRHVAVSRDGKEPELQGEEVETRAIDDLASDNISRTTIFYANQMLRAIALCYRDFDHWPPPGMRFTADDEVEYEDMAQDLTLLAIVGIEDPLREGVREAVADCHRAGVTVKMCTGDNVLTARSIATQCGIYTAGGIIMEGPQFRKLNRKELLDAVPRLQVLARSSPEDKKLLVETLRDLGEIVGVTGDGTNDGPALKTADVGFSMGVAGTEVAKEASDIILMDDNFASIVKAIMWGRCVNDAVRKFLQFQISTNVTAVVVTFVTAVASASESSVLSAVQLLWINIIMDTFAALALATDPASPALLERKPDKKTAPLFSVDMYKQIIGQSTYQIFIVLIFHFLGTQILSFDSAVNGDVVQTLVFNIFVFAQIANSFNCRRLDNKLNIFEGMTRNYYFMGITFIEIAVQVLIVFVGGAAFQVTHIGGPEWGIGLALGLVSIPLGALIRCIPNAPCERALIALRILPNPAVLPTIRPDDEWNAAIELVRDNLSTFAQVRGGRVRASSPSLMTMVPTIVASSIGAGLTPPIPHGGLSHPTHFDPSKSSAALWAGHIQVHPDTKPDDPAQRWGARHSV</sequence>
<feature type="transmembrane region" description="Helical" evidence="17">
    <location>
        <begin position="708"/>
        <end position="730"/>
    </location>
</feature>
<evidence type="ECO:0000256" key="7">
    <source>
        <dbReference type="ARBA" id="ARBA00022741"/>
    </source>
</evidence>
<evidence type="ECO:0000256" key="6">
    <source>
        <dbReference type="ARBA" id="ARBA00022723"/>
    </source>
</evidence>
<dbReference type="OrthoDB" id="3352408at2759"/>
<dbReference type="InterPro" id="IPR001757">
    <property type="entry name" value="P_typ_ATPase"/>
</dbReference>
<feature type="compositionally biased region" description="Gly residues" evidence="18">
    <location>
        <begin position="383"/>
        <end position="392"/>
    </location>
</feature>
<keyword evidence="9 17" id="KW-0067">ATP-binding</keyword>
<dbReference type="Pfam" id="PF13246">
    <property type="entry name" value="Cation_ATPase"/>
    <property type="match status" value="1"/>
</dbReference>
<dbReference type="InterPro" id="IPR006408">
    <property type="entry name" value="P-type_ATPase_IIB"/>
</dbReference>
<feature type="region of interest" description="Disordered" evidence="18">
    <location>
        <begin position="140"/>
        <end position="287"/>
    </location>
</feature>
<keyword evidence="4 17" id="KW-0109">Calcium transport</keyword>
<dbReference type="SUPFAM" id="SSF81653">
    <property type="entry name" value="Calcium ATPase, transduction domain A"/>
    <property type="match status" value="1"/>
</dbReference>
<reference evidence="20 21" key="1">
    <citation type="journal article" date="2012" name="Appl. Environ. Microbiol.">
        <title>Short-read sequencing for genomic analysis of the brown rot fungus Fibroporia radiculosa.</title>
        <authorList>
            <person name="Tang J.D."/>
            <person name="Perkins A.D."/>
            <person name="Sonstegard T.S."/>
            <person name="Schroeder S.G."/>
            <person name="Burgess S.C."/>
            <person name="Diehl S.V."/>
        </authorList>
    </citation>
    <scope>NUCLEOTIDE SEQUENCE [LARGE SCALE GENOMIC DNA]</scope>
    <source>
        <strain evidence="20 21">TFFH 294</strain>
    </source>
</reference>
<dbReference type="EC" id="7.2.2.10" evidence="17"/>
<keyword evidence="11" id="KW-1278">Translocase</keyword>
<dbReference type="GO" id="GO:0006874">
    <property type="term" value="P:intracellular calcium ion homeostasis"/>
    <property type="evidence" value="ECO:0007669"/>
    <property type="project" value="TreeGrafter"/>
</dbReference>
<dbReference type="InterPro" id="IPR036412">
    <property type="entry name" value="HAD-like_sf"/>
</dbReference>
<dbReference type="Gene3D" id="1.20.1110.10">
    <property type="entry name" value="Calcium-transporting ATPase, transmembrane domain"/>
    <property type="match status" value="1"/>
</dbReference>
<comment type="subcellular location">
    <subcellularLocation>
        <location evidence="17">Membrane</location>
        <topology evidence="17">Multi-pass membrane protein</topology>
    </subcellularLocation>
    <subcellularLocation>
        <location evidence="1">Vacuole membrane</location>
        <topology evidence="1">Multi-pass membrane protein</topology>
    </subcellularLocation>
</comment>
<feature type="transmembrane region" description="Helical" evidence="17">
    <location>
        <begin position="1313"/>
        <end position="1335"/>
    </location>
</feature>
<feature type="compositionally biased region" description="Polar residues" evidence="18">
    <location>
        <begin position="264"/>
        <end position="273"/>
    </location>
</feature>
<keyword evidence="2 17" id="KW-0813">Transport</keyword>
<feature type="transmembrane region" description="Helical" evidence="17">
    <location>
        <begin position="533"/>
        <end position="551"/>
    </location>
</feature>
<evidence type="ECO:0000256" key="5">
    <source>
        <dbReference type="ARBA" id="ARBA00022692"/>
    </source>
</evidence>
<feature type="domain" description="Cation-transporting P-type ATPase N-terminal" evidence="19">
    <location>
        <begin position="447"/>
        <end position="512"/>
    </location>
</feature>
<dbReference type="PROSITE" id="PS00154">
    <property type="entry name" value="ATPASE_E1_E2"/>
    <property type="match status" value="1"/>
</dbReference>
<dbReference type="SFLD" id="SFLDF00027">
    <property type="entry name" value="p-type_atpase"/>
    <property type="match status" value="1"/>
</dbReference>
<feature type="transmembrane region" description="Helical" evidence="17">
    <location>
        <begin position="496"/>
        <end position="513"/>
    </location>
</feature>
<feature type="region of interest" description="Disordered" evidence="18">
    <location>
        <begin position="1542"/>
        <end position="1561"/>
    </location>
</feature>
<gene>
    <name evidence="20" type="ORF">FIBRA_01319</name>
</gene>
<feature type="compositionally biased region" description="Polar residues" evidence="18">
    <location>
        <begin position="212"/>
        <end position="234"/>
    </location>
</feature>
<evidence type="ECO:0000256" key="15">
    <source>
        <dbReference type="ARBA" id="ARBA00038148"/>
    </source>
</evidence>
<evidence type="ECO:0000256" key="12">
    <source>
        <dbReference type="ARBA" id="ARBA00022989"/>
    </source>
</evidence>
<dbReference type="PRINTS" id="PR00119">
    <property type="entry name" value="CATATPASE"/>
</dbReference>
<organism evidence="20 21">
    <name type="scientific">Fibroporia radiculosa</name>
    <dbReference type="NCBI Taxonomy" id="599839"/>
    <lineage>
        <taxon>Eukaryota</taxon>
        <taxon>Fungi</taxon>
        <taxon>Dikarya</taxon>
        <taxon>Basidiomycota</taxon>
        <taxon>Agaricomycotina</taxon>
        <taxon>Agaricomycetes</taxon>
        <taxon>Polyporales</taxon>
        <taxon>Fibroporiaceae</taxon>
        <taxon>Fibroporia</taxon>
    </lineage>
</organism>
<dbReference type="Gene3D" id="3.40.1110.10">
    <property type="entry name" value="Calcium-transporting ATPase, cytoplasmic domain N"/>
    <property type="match status" value="1"/>
</dbReference>
<keyword evidence="21" id="KW-1185">Reference proteome</keyword>
<comment type="similarity">
    <text evidence="15 17">Belongs to the cation transport ATPase (P-type) (TC 3.A.3) family.</text>
</comment>
<accession>J4G0X3</accession>
<dbReference type="InterPro" id="IPR006068">
    <property type="entry name" value="ATPase_P-typ_cation-transptr_C"/>
</dbReference>
<feature type="compositionally biased region" description="Basic and acidic residues" evidence="18">
    <location>
        <begin position="1542"/>
        <end position="1552"/>
    </location>
</feature>
<dbReference type="EMBL" id="HE796927">
    <property type="protein sequence ID" value="CCL99303.1"/>
    <property type="molecule type" value="Genomic_DNA"/>
</dbReference>
<evidence type="ECO:0000256" key="8">
    <source>
        <dbReference type="ARBA" id="ARBA00022837"/>
    </source>
</evidence>
<dbReference type="InterPro" id="IPR023298">
    <property type="entry name" value="ATPase_P-typ_TM_dom_sf"/>
</dbReference>
<dbReference type="FunFam" id="2.70.150.10:FF:000028">
    <property type="entry name" value="Calcium-transporting ATPase"/>
    <property type="match status" value="1"/>
</dbReference>
<dbReference type="STRING" id="599839.J4G0X3"/>
<dbReference type="InterPro" id="IPR008250">
    <property type="entry name" value="ATPase_P-typ_transduc_dom_A_sf"/>
</dbReference>
<feature type="transmembrane region" description="Helical" evidence="17">
    <location>
        <begin position="750"/>
        <end position="778"/>
    </location>
</feature>
<evidence type="ECO:0000313" key="21">
    <source>
        <dbReference type="Proteomes" id="UP000006352"/>
    </source>
</evidence>
<dbReference type="InterPro" id="IPR023214">
    <property type="entry name" value="HAD_sf"/>
</dbReference>
<dbReference type="Gene3D" id="2.70.150.10">
    <property type="entry name" value="Calcium-transporting ATPase, cytoplasmic transduction domain A"/>
    <property type="match status" value="1"/>
</dbReference>
<feature type="transmembrane region" description="Helical" evidence="17">
    <location>
        <begin position="1239"/>
        <end position="1257"/>
    </location>
</feature>
<dbReference type="SUPFAM" id="SSF56784">
    <property type="entry name" value="HAD-like"/>
    <property type="match status" value="1"/>
</dbReference>
<dbReference type="PANTHER" id="PTHR24093">
    <property type="entry name" value="CATION TRANSPORTING ATPASE"/>
    <property type="match status" value="1"/>
</dbReference>
<keyword evidence="7 17" id="KW-0547">Nucleotide-binding</keyword>
<keyword evidence="6" id="KW-0479">Metal-binding</keyword>
<evidence type="ECO:0000256" key="11">
    <source>
        <dbReference type="ARBA" id="ARBA00022967"/>
    </source>
</evidence>
<dbReference type="InterPro" id="IPR059000">
    <property type="entry name" value="ATPase_P-type_domA"/>
</dbReference>
<dbReference type="InterPro" id="IPR018303">
    <property type="entry name" value="ATPase_P-typ_P_site"/>
</dbReference>
<dbReference type="NCBIfam" id="TIGR01494">
    <property type="entry name" value="ATPase_P-type"/>
    <property type="match status" value="1"/>
</dbReference>
<evidence type="ECO:0000256" key="3">
    <source>
        <dbReference type="ARBA" id="ARBA00022554"/>
    </source>
</evidence>
<dbReference type="NCBIfam" id="TIGR01517">
    <property type="entry name" value="ATPase-IIB_Ca"/>
    <property type="match status" value="1"/>
</dbReference>
<dbReference type="InterPro" id="IPR023299">
    <property type="entry name" value="ATPase_P-typ_cyto_dom_N"/>
</dbReference>
<evidence type="ECO:0000256" key="1">
    <source>
        <dbReference type="ARBA" id="ARBA00004128"/>
    </source>
</evidence>
<dbReference type="SFLD" id="SFLDG00002">
    <property type="entry name" value="C1.7:_P-type_atpase_like"/>
    <property type="match status" value="1"/>
</dbReference>
<feature type="compositionally biased region" description="Basic and acidic residues" evidence="18">
    <location>
        <begin position="355"/>
        <end position="381"/>
    </location>
</feature>
<dbReference type="SFLD" id="SFLDS00003">
    <property type="entry name" value="Haloacid_Dehalogenase"/>
    <property type="match status" value="1"/>
</dbReference>
<dbReference type="GO" id="GO:0016887">
    <property type="term" value="F:ATP hydrolysis activity"/>
    <property type="evidence" value="ECO:0007669"/>
    <property type="project" value="InterPro"/>
</dbReference>
<dbReference type="SUPFAM" id="SSF81660">
    <property type="entry name" value="Metal cation-transporting ATPase, ATP-binding domain N"/>
    <property type="match status" value="1"/>
</dbReference>
<evidence type="ECO:0000256" key="18">
    <source>
        <dbReference type="SAM" id="MobiDB-lite"/>
    </source>
</evidence>
<keyword evidence="13 17" id="KW-0406">Ion transport</keyword>
<feature type="region of interest" description="Disordered" evidence="18">
    <location>
        <begin position="842"/>
        <end position="873"/>
    </location>
</feature>
<feature type="compositionally biased region" description="Low complexity" evidence="18">
    <location>
        <begin position="27"/>
        <end position="41"/>
    </location>
</feature>
<feature type="transmembrane region" description="Helical" evidence="17">
    <location>
        <begin position="1269"/>
        <end position="1293"/>
    </location>
</feature>
<feature type="transmembrane region" description="Helical" evidence="17">
    <location>
        <begin position="1341"/>
        <end position="1361"/>
    </location>
</feature>
<dbReference type="HOGENOM" id="CLU_002360_9_3_1"/>
<feature type="transmembrane region" description="Helical" evidence="17">
    <location>
        <begin position="1382"/>
        <end position="1406"/>
    </location>
</feature>
<dbReference type="RefSeq" id="XP_012178586.1">
    <property type="nucleotide sequence ID" value="XM_012323196.1"/>
</dbReference>
<dbReference type="FunFam" id="1.20.1110.10:FF:000039">
    <property type="entry name" value="Calcium-transporting ATPase"/>
    <property type="match status" value="1"/>
</dbReference>
<dbReference type="GO" id="GO:0005388">
    <property type="term" value="F:P-type calcium transporter activity"/>
    <property type="evidence" value="ECO:0007669"/>
    <property type="project" value="UniProtKB-EC"/>
</dbReference>
<dbReference type="GO" id="GO:0046872">
    <property type="term" value="F:metal ion binding"/>
    <property type="evidence" value="ECO:0007669"/>
    <property type="project" value="UniProtKB-KW"/>
</dbReference>
<dbReference type="CDD" id="cd02081">
    <property type="entry name" value="P-type_ATPase_Ca_PMCA-like"/>
    <property type="match status" value="1"/>
</dbReference>
<evidence type="ECO:0000256" key="9">
    <source>
        <dbReference type="ARBA" id="ARBA00022840"/>
    </source>
</evidence>
<protein>
    <recommendedName>
        <fullName evidence="17">Calcium-transporting ATPase</fullName>
        <ecNumber evidence="17">7.2.2.10</ecNumber>
    </recommendedName>
</protein>
<feature type="region of interest" description="Disordered" evidence="18">
    <location>
        <begin position="1"/>
        <end position="117"/>
    </location>
</feature>
<keyword evidence="5 17" id="KW-0812">Transmembrane</keyword>
<evidence type="ECO:0000256" key="4">
    <source>
        <dbReference type="ARBA" id="ARBA00022568"/>
    </source>
</evidence>
<dbReference type="InterPro" id="IPR044492">
    <property type="entry name" value="P_typ_ATPase_HD_dom"/>
</dbReference>
<dbReference type="GO" id="GO:0005524">
    <property type="term" value="F:ATP binding"/>
    <property type="evidence" value="ECO:0007669"/>
    <property type="project" value="UniProtKB-KW"/>
</dbReference>
<dbReference type="GO" id="GO:0005774">
    <property type="term" value="C:vacuolar membrane"/>
    <property type="evidence" value="ECO:0007669"/>
    <property type="project" value="UniProtKB-SubCell"/>
</dbReference>
<dbReference type="GeneID" id="24094214"/>
<evidence type="ECO:0000256" key="10">
    <source>
        <dbReference type="ARBA" id="ARBA00022842"/>
    </source>
</evidence>
<dbReference type="Gene3D" id="3.40.50.1000">
    <property type="entry name" value="HAD superfamily/HAD-like"/>
    <property type="match status" value="1"/>
</dbReference>
<keyword evidence="3" id="KW-0926">Vacuole</keyword>
<dbReference type="FunCoup" id="J4G0X3">
    <property type="interactions" value="312"/>
</dbReference>
<evidence type="ECO:0000256" key="16">
    <source>
        <dbReference type="ARBA" id="ARBA00048694"/>
    </source>
</evidence>
<comment type="catalytic activity">
    <reaction evidence="16 17">
        <text>Ca(2+)(in) + ATP + H2O = Ca(2+)(out) + ADP + phosphate + H(+)</text>
        <dbReference type="Rhea" id="RHEA:18105"/>
        <dbReference type="ChEBI" id="CHEBI:15377"/>
        <dbReference type="ChEBI" id="CHEBI:15378"/>
        <dbReference type="ChEBI" id="CHEBI:29108"/>
        <dbReference type="ChEBI" id="CHEBI:30616"/>
        <dbReference type="ChEBI" id="CHEBI:43474"/>
        <dbReference type="ChEBI" id="CHEBI:456216"/>
        <dbReference type="EC" id="7.2.2.10"/>
    </reaction>
</comment>
<dbReference type="SUPFAM" id="SSF81665">
    <property type="entry name" value="Calcium ATPase, transmembrane domain M"/>
    <property type="match status" value="1"/>
</dbReference>
<evidence type="ECO:0000256" key="2">
    <source>
        <dbReference type="ARBA" id="ARBA00022448"/>
    </source>
</evidence>
<keyword evidence="14 17" id="KW-0472">Membrane</keyword>
<feature type="compositionally biased region" description="Basic and acidic residues" evidence="18">
    <location>
        <begin position="842"/>
        <end position="852"/>
    </location>
</feature>
<evidence type="ECO:0000256" key="17">
    <source>
        <dbReference type="RuleBase" id="RU361146"/>
    </source>
</evidence>
<dbReference type="PRINTS" id="PR00120">
    <property type="entry name" value="HATPASE"/>
</dbReference>
<keyword evidence="8 17" id="KW-0106">Calcium</keyword>
<dbReference type="Pfam" id="PF00122">
    <property type="entry name" value="E1-E2_ATPase"/>
    <property type="match status" value="1"/>
</dbReference>
<evidence type="ECO:0000259" key="19">
    <source>
        <dbReference type="SMART" id="SM00831"/>
    </source>
</evidence>
<dbReference type="Pfam" id="PF00689">
    <property type="entry name" value="Cation_ATPase_C"/>
    <property type="match status" value="1"/>
</dbReference>
<feature type="region of interest" description="Disordered" evidence="18">
    <location>
        <begin position="355"/>
        <end position="441"/>
    </location>
</feature>
<dbReference type="SMART" id="SM00831">
    <property type="entry name" value="Cation_ATPase_N"/>
    <property type="match status" value="1"/>
</dbReference>
<evidence type="ECO:0000313" key="20">
    <source>
        <dbReference type="EMBL" id="CCL99303.1"/>
    </source>
</evidence>
<comment type="function">
    <text evidence="17">Catalyzes the hydrolysis of ATP coupled with the transport of calcium.</text>
</comment>
<dbReference type="FunFam" id="3.40.50.1000:FF:000018">
    <property type="entry name" value="Calcium-transporting ATPase"/>
    <property type="match status" value="1"/>
</dbReference>
<dbReference type="PANTHER" id="PTHR24093:SF369">
    <property type="entry name" value="CALCIUM-TRANSPORTING ATPASE"/>
    <property type="match status" value="1"/>
</dbReference>
<feature type="compositionally biased region" description="Low complexity" evidence="18">
    <location>
        <begin position="156"/>
        <end position="166"/>
    </location>
</feature>
<dbReference type="Proteomes" id="UP000006352">
    <property type="component" value="Unassembled WGS sequence"/>
</dbReference>
<keyword evidence="12 17" id="KW-1133">Transmembrane helix</keyword>
<feature type="transmembrane region" description="Helical" evidence="17">
    <location>
        <begin position="1418"/>
        <end position="1436"/>
    </location>
</feature>
<dbReference type="InParanoid" id="J4G0X3"/>